<evidence type="ECO:0000256" key="7">
    <source>
        <dbReference type="ARBA" id="ARBA00023235"/>
    </source>
</evidence>
<evidence type="ECO:0000256" key="5">
    <source>
        <dbReference type="ARBA" id="ARBA00023110"/>
    </source>
</evidence>
<dbReference type="Gene3D" id="3.10.50.40">
    <property type="match status" value="1"/>
</dbReference>
<dbReference type="GO" id="GO:0005737">
    <property type="term" value="C:cytoplasm"/>
    <property type="evidence" value="ECO:0007669"/>
    <property type="project" value="UniProtKB-SubCell"/>
</dbReference>
<dbReference type="Proteomes" id="UP001150830">
    <property type="component" value="Unassembled WGS sequence"/>
</dbReference>
<evidence type="ECO:0000256" key="1">
    <source>
        <dbReference type="ARBA" id="ARBA00000971"/>
    </source>
</evidence>
<evidence type="ECO:0000256" key="2">
    <source>
        <dbReference type="ARBA" id="ARBA00004496"/>
    </source>
</evidence>
<gene>
    <name evidence="12" type="ORF">OUO13_13600</name>
</gene>
<feature type="domain" description="PPIase FKBP-type" evidence="11">
    <location>
        <begin position="5"/>
        <end position="80"/>
    </location>
</feature>
<dbReference type="RefSeq" id="WP_283174435.1">
    <property type="nucleotide sequence ID" value="NZ_JAPNOA010000039.1"/>
</dbReference>
<evidence type="ECO:0000256" key="6">
    <source>
        <dbReference type="ARBA" id="ARBA00023186"/>
    </source>
</evidence>
<dbReference type="GO" id="GO:0042026">
    <property type="term" value="P:protein refolding"/>
    <property type="evidence" value="ECO:0007669"/>
    <property type="project" value="UniProtKB-ARBA"/>
</dbReference>
<dbReference type="Pfam" id="PF00254">
    <property type="entry name" value="FKBP_C"/>
    <property type="match status" value="1"/>
</dbReference>
<keyword evidence="6" id="KW-0143">Chaperone</keyword>
<evidence type="ECO:0000259" key="11">
    <source>
        <dbReference type="PROSITE" id="PS50059"/>
    </source>
</evidence>
<evidence type="ECO:0000256" key="9">
    <source>
        <dbReference type="PROSITE-ProRule" id="PRU00277"/>
    </source>
</evidence>
<dbReference type="InterPro" id="IPR001179">
    <property type="entry name" value="PPIase_FKBP_dom"/>
</dbReference>
<keyword evidence="5 9" id="KW-0697">Rotamase</keyword>
<evidence type="ECO:0000256" key="3">
    <source>
        <dbReference type="ARBA" id="ARBA00006577"/>
    </source>
</evidence>
<dbReference type="PANTHER" id="PTHR47861:SF3">
    <property type="entry name" value="FKBP-TYPE PEPTIDYL-PROLYL CIS-TRANS ISOMERASE SLYD"/>
    <property type="match status" value="1"/>
</dbReference>
<comment type="function">
    <text evidence="8">Also involved in hydrogenase metallocenter assembly, probably by participating in the nickel insertion step. This function in hydrogenase biosynthesis requires chaperone activity and the presence of the metal-binding domain, but not PPIase activity.</text>
</comment>
<sequence>MITKNSVVELHYRLNHASGEPIESTFDGGEPVLYLHGNEQMIPGFESRMEGHVAGDEFEFTLTAEEAYGLRQDNAVVRVPVKHLQGAKRWKPGMLAVVNTNQGNRQVTVLKVGKFMADVDSNHPLAGKDLTFAVKVVSVREATAEEVSHGHAHAGGSCGH</sequence>
<accession>A0A9X3EET8</accession>
<keyword evidence="13" id="KW-1185">Reference proteome</keyword>
<protein>
    <recommendedName>
        <fullName evidence="10">Peptidyl-prolyl cis-trans isomerase</fullName>
        <ecNumber evidence="10">5.2.1.8</ecNumber>
    </recommendedName>
</protein>
<evidence type="ECO:0000256" key="4">
    <source>
        <dbReference type="ARBA" id="ARBA00022490"/>
    </source>
</evidence>
<proteinExistence type="inferred from homology"/>
<dbReference type="AlphaFoldDB" id="A0A9X3EET8"/>
<dbReference type="SUPFAM" id="SSF54534">
    <property type="entry name" value="FKBP-like"/>
    <property type="match status" value="1"/>
</dbReference>
<keyword evidence="4" id="KW-0963">Cytoplasm</keyword>
<comment type="catalytic activity">
    <reaction evidence="1 9 10">
        <text>[protein]-peptidylproline (omega=180) = [protein]-peptidylproline (omega=0)</text>
        <dbReference type="Rhea" id="RHEA:16237"/>
        <dbReference type="Rhea" id="RHEA-COMP:10747"/>
        <dbReference type="Rhea" id="RHEA-COMP:10748"/>
        <dbReference type="ChEBI" id="CHEBI:83833"/>
        <dbReference type="ChEBI" id="CHEBI:83834"/>
        <dbReference type="EC" id="5.2.1.8"/>
    </reaction>
</comment>
<evidence type="ECO:0000313" key="12">
    <source>
        <dbReference type="EMBL" id="MCY0966224.1"/>
    </source>
</evidence>
<comment type="subcellular location">
    <subcellularLocation>
        <location evidence="2">Cytoplasm</location>
    </subcellularLocation>
</comment>
<dbReference type="PROSITE" id="PS50059">
    <property type="entry name" value="FKBP_PPIASE"/>
    <property type="match status" value="1"/>
</dbReference>
<reference evidence="12" key="1">
    <citation type="submission" date="2022-11" db="EMBL/GenBank/DDBJ databases">
        <title>Parathalassolutuus dongxingensis gen. nov., sp. nov., a novel member of family Oceanospirillaceae isolated from a coastal shrimp pond in Guangxi, China.</title>
        <authorList>
            <person name="Chen H."/>
        </authorList>
    </citation>
    <scope>NUCLEOTIDE SEQUENCE</scope>
    <source>
        <strain evidence="12">G-43</strain>
    </source>
</reference>
<dbReference type="EC" id="5.2.1.8" evidence="10"/>
<dbReference type="GO" id="GO:0003755">
    <property type="term" value="F:peptidyl-prolyl cis-trans isomerase activity"/>
    <property type="evidence" value="ECO:0007669"/>
    <property type="project" value="UniProtKB-UniRule"/>
</dbReference>
<dbReference type="EMBL" id="JAPNOA010000039">
    <property type="protein sequence ID" value="MCY0966224.1"/>
    <property type="molecule type" value="Genomic_DNA"/>
</dbReference>
<evidence type="ECO:0000256" key="8">
    <source>
        <dbReference type="ARBA" id="ARBA00037071"/>
    </source>
</evidence>
<evidence type="ECO:0000256" key="10">
    <source>
        <dbReference type="RuleBase" id="RU003915"/>
    </source>
</evidence>
<dbReference type="PANTHER" id="PTHR47861">
    <property type="entry name" value="FKBP-TYPE PEPTIDYL-PROLYL CIS-TRANS ISOMERASE SLYD"/>
    <property type="match status" value="1"/>
</dbReference>
<name>A0A9X3EET8_9GAMM</name>
<dbReference type="InterPro" id="IPR046357">
    <property type="entry name" value="PPIase_dom_sf"/>
</dbReference>
<keyword evidence="7 9" id="KW-0413">Isomerase</keyword>
<organism evidence="12 13">
    <name type="scientific">Parathalassolituus penaei</name>
    <dbReference type="NCBI Taxonomy" id="2997323"/>
    <lineage>
        <taxon>Bacteria</taxon>
        <taxon>Pseudomonadati</taxon>
        <taxon>Pseudomonadota</taxon>
        <taxon>Gammaproteobacteria</taxon>
        <taxon>Oceanospirillales</taxon>
        <taxon>Oceanospirillaceae</taxon>
        <taxon>Parathalassolituus</taxon>
    </lineage>
</organism>
<evidence type="ECO:0000313" key="13">
    <source>
        <dbReference type="Proteomes" id="UP001150830"/>
    </source>
</evidence>
<comment type="caution">
    <text evidence="12">The sequence shown here is derived from an EMBL/GenBank/DDBJ whole genome shotgun (WGS) entry which is preliminary data.</text>
</comment>
<comment type="similarity">
    <text evidence="3 10">Belongs to the FKBP-type PPIase family.</text>
</comment>